<name>A0A6N2C4Y4_SOLCI</name>
<reference evidence="2" key="1">
    <citation type="submission" date="2019-05" db="EMBL/GenBank/DDBJ databases">
        <title>The de novo reference genome and transcriptome assemblies of the wild tomato species Solanum chilense.</title>
        <authorList>
            <person name="Stam R."/>
            <person name="Nosenko T."/>
            <person name="Hoerger A.C."/>
            <person name="Stephan W."/>
            <person name="Seidel M.A."/>
            <person name="Kuhn J.M.M."/>
            <person name="Haberer G."/>
            <person name="Tellier A."/>
        </authorList>
    </citation>
    <scope>NUCLEOTIDE SEQUENCE</scope>
    <source>
        <tissue evidence="2">Mature leaves</tissue>
    </source>
</reference>
<evidence type="ECO:0000313" key="2">
    <source>
        <dbReference type="EMBL" id="TMX02733.1"/>
    </source>
</evidence>
<dbReference type="EMBL" id="RXGB01000580">
    <property type="protein sequence ID" value="TMX02733.1"/>
    <property type="molecule type" value="Genomic_DNA"/>
</dbReference>
<dbReference type="Pfam" id="PF03058">
    <property type="entry name" value="Sar8_2"/>
    <property type="match status" value="1"/>
</dbReference>
<keyword evidence="1" id="KW-0732">Signal</keyword>
<dbReference type="AlphaFoldDB" id="A0A6N2C4Y4"/>
<gene>
    <name evidence="2" type="ORF">EJD97_020160</name>
</gene>
<feature type="signal peptide" evidence="1">
    <location>
        <begin position="1"/>
        <end position="25"/>
    </location>
</feature>
<comment type="caution">
    <text evidence="2">The sequence shown here is derived from an EMBL/GenBank/DDBJ whole genome shotgun (WGS) entry which is preliminary data.</text>
</comment>
<organism evidence="2">
    <name type="scientific">Solanum chilense</name>
    <name type="common">Tomato</name>
    <name type="synonym">Lycopersicon chilense</name>
    <dbReference type="NCBI Taxonomy" id="4083"/>
    <lineage>
        <taxon>Eukaryota</taxon>
        <taxon>Viridiplantae</taxon>
        <taxon>Streptophyta</taxon>
        <taxon>Embryophyta</taxon>
        <taxon>Tracheophyta</taxon>
        <taxon>Spermatophyta</taxon>
        <taxon>Magnoliopsida</taxon>
        <taxon>eudicotyledons</taxon>
        <taxon>Gunneridae</taxon>
        <taxon>Pentapetalae</taxon>
        <taxon>asterids</taxon>
        <taxon>lamiids</taxon>
        <taxon>Solanales</taxon>
        <taxon>Solanaceae</taxon>
        <taxon>Solanoideae</taxon>
        <taxon>Solaneae</taxon>
        <taxon>Solanum</taxon>
        <taxon>Solanum subgen. Lycopersicon</taxon>
    </lineage>
</organism>
<evidence type="ECO:0000256" key="1">
    <source>
        <dbReference type="SAM" id="SignalP"/>
    </source>
</evidence>
<proteinExistence type="predicted"/>
<dbReference type="InterPro" id="IPR004297">
    <property type="entry name" value="Sar8_2"/>
</dbReference>
<feature type="chain" id="PRO_5026764941" evidence="1">
    <location>
        <begin position="26"/>
        <end position="90"/>
    </location>
</feature>
<sequence>MVSKNNIFVYLSLVILLITSSQIVAREMNSEAPAPLTQAINGNTTNEAKRVVFFRGHHLIRNLGRISRIGKVIFCNKCSTCNGLCGYCCV</sequence>
<protein>
    <submittedName>
        <fullName evidence="2">Uncharacterized protein</fullName>
    </submittedName>
</protein>
<accession>A0A6N2C4Y4</accession>